<dbReference type="SUPFAM" id="SSF49265">
    <property type="entry name" value="Fibronectin type III"/>
    <property type="match status" value="1"/>
</dbReference>
<dbReference type="PROSITE" id="PS50853">
    <property type="entry name" value="FN3"/>
    <property type="match status" value="1"/>
</dbReference>
<keyword evidence="3" id="KW-0732">Signal</keyword>
<evidence type="ECO:0000256" key="3">
    <source>
        <dbReference type="SAM" id="SignalP"/>
    </source>
</evidence>
<dbReference type="Pfam" id="PF03372">
    <property type="entry name" value="Exo_endo_phos"/>
    <property type="match status" value="1"/>
</dbReference>
<keyword evidence="2" id="KW-0119">Carbohydrate metabolism</keyword>
<evidence type="ECO:0000256" key="1">
    <source>
        <dbReference type="ARBA" id="ARBA00023295"/>
    </source>
</evidence>
<dbReference type="PROSITE" id="PS51318">
    <property type="entry name" value="TAT"/>
    <property type="match status" value="1"/>
</dbReference>
<dbReference type="GO" id="GO:0016798">
    <property type="term" value="F:hydrolase activity, acting on glycosyl bonds"/>
    <property type="evidence" value="ECO:0007669"/>
    <property type="project" value="UniProtKB-KW"/>
</dbReference>
<dbReference type="Gene3D" id="2.60.40.10">
    <property type="entry name" value="Immunoglobulins"/>
    <property type="match status" value="1"/>
</dbReference>
<dbReference type="InterPro" id="IPR036691">
    <property type="entry name" value="Endo/exonu/phosph_ase_sf"/>
</dbReference>
<feature type="domain" description="Fibronectin type-III" evidence="4">
    <location>
        <begin position="35"/>
        <end position="122"/>
    </location>
</feature>
<evidence type="ECO:0000259" key="4">
    <source>
        <dbReference type="PROSITE" id="PS50853"/>
    </source>
</evidence>
<evidence type="ECO:0000313" key="6">
    <source>
        <dbReference type="Proteomes" id="UP000265742"/>
    </source>
</evidence>
<dbReference type="InterPro" id="IPR005135">
    <property type="entry name" value="Endo/exonuclease/phosphatase"/>
</dbReference>
<keyword evidence="1" id="KW-0326">Glycosidase</keyword>
<dbReference type="InterPro" id="IPR013783">
    <property type="entry name" value="Ig-like_fold"/>
</dbReference>
<dbReference type="AlphaFoldDB" id="A0A3A1U407"/>
<sequence length="561" mass="58835">MRPSSSRRFRLPLLLGALAASGLAAAAAAPAAIAAPAPLAITVIGGDAQLSAAWSAVPGATGYVVQWGEGSRTNRTLRTTGLSVRIPKVTNRRTYSVRVSALGVAASSARRSVRPVPYVPTSITSVRAVPDGPDRIRVTWSGGGQARSVKVLAGADSITEAHHFSTGWLPAAVRSAVVTVPRSLRGVLGGGTGNVVFVKVAQTNSRAANPKDAYAFSLRDKYRLTPSGTWSLAGMAAAGGDTTRLSVATWNVQSITASAGYAVQNRWAARLPKVVANIEAHAPALIGLQELTTARVEPDCLNPRGQYLCVEQYQTLETALASAPTPYRDARSDANAWVYANPGSYVDSHLFYDPARLTVQDSGYVSPRDLLGSAWPSSMPNEAGMWARFGILDGTGAVGRGFLAVSIHLPAGDEGAVRRAEAAAIARFMDGKARQADGTSLPIVFVGDFNDNGAREADAGSLRLLATGYLDAAATADRTGLNFSTANQSNGAGGVDADYPAFLTPHKYPTSRIDYIMLKNSPHPISYRNLVPTAGDRFDGALQGSDHNMQLAEVGIGDPVR</sequence>
<keyword evidence="2" id="KW-0624">Polysaccharide degradation</keyword>
<proteinExistence type="predicted"/>
<dbReference type="GO" id="GO:0000272">
    <property type="term" value="P:polysaccharide catabolic process"/>
    <property type="evidence" value="ECO:0007669"/>
    <property type="project" value="UniProtKB-KW"/>
</dbReference>
<name>A0A3A1U407_9MICO</name>
<feature type="chain" id="PRO_5038575938" description="Fibronectin type-III domain-containing protein" evidence="3">
    <location>
        <begin position="27"/>
        <end position="561"/>
    </location>
</feature>
<organism evidence="5 6">
    <name type="scientific">Amnibacterium setariae</name>
    <dbReference type="NCBI Taxonomy" id="2306585"/>
    <lineage>
        <taxon>Bacteria</taxon>
        <taxon>Bacillati</taxon>
        <taxon>Actinomycetota</taxon>
        <taxon>Actinomycetes</taxon>
        <taxon>Micrococcales</taxon>
        <taxon>Microbacteriaceae</taxon>
        <taxon>Amnibacterium</taxon>
    </lineage>
</organism>
<gene>
    <name evidence="5" type="ORF">D1781_06725</name>
</gene>
<evidence type="ECO:0000313" key="5">
    <source>
        <dbReference type="EMBL" id="RIX31060.1"/>
    </source>
</evidence>
<dbReference type="EMBL" id="QXTG01000001">
    <property type="protein sequence ID" value="RIX31060.1"/>
    <property type="molecule type" value="Genomic_DNA"/>
</dbReference>
<keyword evidence="6" id="KW-1185">Reference proteome</keyword>
<reference evidence="6" key="1">
    <citation type="submission" date="2018-09" db="EMBL/GenBank/DDBJ databases">
        <authorList>
            <person name="Kim I."/>
        </authorList>
    </citation>
    <scope>NUCLEOTIDE SEQUENCE [LARGE SCALE GENOMIC DNA]</scope>
    <source>
        <strain evidence="6">DD4a</strain>
    </source>
</reference>
<dbReference type="InterPro" id="IPR036116">
    <property type="entry name" value="FN3_sf"/>
</dbReference>
<dbReference type="SUPFAM" id="SSF56219">
    <property type="entry name" value="DNase I-like"/>
    <property type="match status" value="1"/>
</dbReference>
<dbReference type="InterPro" id="IPR006311">
    <property type="entry name" value="TAT_signal"/>
</dbReference>
<evidence type="ECO:0000256" key="2">
    <source>
        <dbReference type="ARBA" id="ARBA00023326"/>
    </source>
</evidence>
<protein>
    <recommendedName>
        <fullName evidence="4">Fibronectin type-III domain-containing protein</fullName>
    </recommendedName>
</protein>
<accession>A0A3A1U407</accession>
<dbReference type="InterPro" id="IPR003961">
    <property type="entry name" value="FN3_dom"/>
</dbReference>
<dbReference type="Gene3D" id="3.60.10.10">
    <property type="entry name" value="Endonuclease/exonuclease/phosphatase"/>
    <property type="match status" value="1"/>
</dbReference>
<comment type="caution">
    <text evidence="5">The sequence shown here is derived from an EMBL/GenBank/DDBJ whole genome shotgun (WGS) entry which is preliminary data.</text>
</comment>
<dbReference type="Proteomes" id="UP000265742">
    <property type="component" value="Unassembled WGS sequence"/>
</dbReference>
<feature type="signal peptide" evidence="3">
    <location>
        <begin position="1"/>
        <end position="26"/>
    </location>
</feature>
<keyword evidence="1" id="KW-0378">Hydrolase</keyword>